<proteinExistence type="predicted"/>
<sequence length="118" mass="13246">MNGLSEAIKIAGNQRKLAKLIGIWPQTVNRWMRRYGGIVPAEYVGVIYLATGVLPHKLRPDLHPTPISGIPDSIEYKNEKITNGALKCDLSVYKNRPRRNKRRPDPETSPAGETDEKV</sequence>
<accession>A0A702BCX4</accession>
<dbReference type="Pfam" id="PF15943">
    <property type="entry name" value="YdaS_toxin"/>
    <property type="match status" value="1"/>
</dbReference>
<reference evidence="2" key="2">
    <citation type="submission" date="2018-07" db="EMBL/GenBank/DDBJ databases">
        <authorList>
            <consortium name="NCBI Pathogen Detection Project"/>
        </authorList>
    </citation>
    <scope>NUCLEOTIDE SEQUENCE</scope>
    <source>
        <strain evidence="2">M138</strain>
    </source>
</reference>
<dbReference type="Gene3D" id="1.10.260.40">
    <property type="entry name" value="lambda repressor-like DNA-binding domains"/>
    <property type="match status" value="1"/>
</dbReference>
<dbReference type="GO" id="GO:0003677">
    <property type="term" value="F:DNA binding"/>
    <property type="evidence" value="ECO:0007669"/>
    <property type="project" value="InterPro"/>
</dbReference>
<feature type="region of interest" description="Disordered" evidence="1">
    <location>
        <begin position="92"/>
        <end position="118"/>
    </location>
</feature>
<evidence type="ECO:0008006" key="3">
    <source>
        <dbReference type="Google" id="ProtNLM"/>
    </source>
</evidence>
<name>A0A702BCX4_SALET</name>
<protein>
    <recommendedName>
        <fullName evidence="3">Helix-turn-helix domain-containing protein</fullName>
    </recommendedName>
</protein>
<dbReference type="InterPro" id="IPR010982">
    <property type="entry name" value="Lambda_DNA-bd_dom_sf"/>
</dbReference>
<dbReference type="SUPFAM" id="SSF47413">
    <property type="entry name" value="lambda repressor-like DNA-binding domains"/>
    <property type="match status" value="1"/>
</dbReference>
<organism evidence="2">
    <name type="scientific">Salmonella enterica subsp. enterica serovar Eastbourne</name>
    <dbReference type="NCBI Taxonomy" id="486993"/>
    <lineage>
        <taxon>Bacteria</taxon>
        <taxon>Pseudomonadati</taxon>
        <taxon>Pseudomonadota</taxon>
        <taxon>Gammaproteobacteria</taxon>
        <taxon>Enterobacterales</taxon>
        <taxon>Enterobacteriaceae</taxon>
        <taxon>Salmonella</taxon>
    </lineage>
</organism>
<dbReference type="AlphaFoldDB" id="A0A702BCX4"/>
<reference evidence="2" key="1">
    <citation type="journal article" date="2018" name="Genome Biol.">
        <title>SKESA: strategic k-mer extension for scrupulous assemblies.</title>
        <authorList>
            <person name="Souvorov A."/>
            <person name="Agarwala R."/>
            <person name="Lipman D.J."/>
        </authorList>
    </citation>
    <scope>NUCLEOTIDE SEQUENCE</scope>
    <source>
        <strain evidence="2">M138</strain>
    </source>
</reference>
<dbReference type="EMBL" id="DAAMHJ010000022">
    <property type="protein sequence ID" value="HAC6678309.1"/>
    <property type="molecule type" value="Genomic_DNA"/>
</dbReference>
<evidence type="ECO:0000256" key="1">
    <source>
        <dbReference type="SAM" id="MobiDB-lite"/>
    </source>
</evidence>
<gene>
    <name evidence="2" type="ORF">G0D12_21795</name>
</gene>
<evidence type="ECO:0000313" key="2">
    <source>
        <dbReference type="EMBL" id="HAC6678309.1"/>
    </source>
</evidence>
<comment type="caution">
    <text evidence="2">The sequence shown here is derived from an EMBL/GenBank/DDBJ whole genome shotgun (WGS) entry which is preliminary data.</text>
</comment>
<dbReference type="InterPro" id="IPR031856">
    <property type="entry name" value="YdaS_toxin-like"/>
</dbReference>